<evidence type="ECO:0000313" key="1">
    <source>
        <dbReference type="EMBL" id="GKU95552.1"/>
    </source>
</evidence>
<dbReference type="InterPro" id="IPR036265">
    <property type="entry name" value="HIT-like_sf"/>
</dbReference>
<organism evidence="1 2">
    <name type="scientific">Rubroshorea leprosula</name>
    <dbReference type="NCBI Taxonomy" id="152421"/>
    <lineage>
        <taxon>Eukaryota</taxon>
        <taxon>Viridiplantae</taxon>
        <taxon>Streptophyta</taxon>
        <taxon>Embryophyta</taxon>
        <taxon>Tracheophyta</taxon>
        <taxon>Spermatophyta</taxon>
        <taxon>Magnoliopsida</taxon>
        <taxon>eudicotyledons</taxon>
        <taxon>Gunneridae</taxon>
        <taxon>Pentapetalae</taxon>
        <taxon>rosids</taxon>
        <taxon>malvids</taxon>
        <taxon>Malvales</taxon>
        <taxon>Dipterocarpaceae</taxon>
        <taxon>Rubroshorea</taxon>
    </lineage>
</organism>
<gene>
    <name evidence="1" type="ORF">SLEP1_g8897</name>
</gene>
<accession>A0AAV5ICG2</accession>
<evidence type="ECO:0000313" key="2">
    <source>
        <dbReference type="Proteomes" id="UP001054252"/>
    </source>
</evidence>
<dbReference type="EMBL" id="BPVZ01000009">
    <property type="protein sequence ID" value="GKU95552.1"/>
    <property type="molecule type" value="Genomic_DNA"/>
</dbReference>
<dbReference type="Gene3D" id="3.30.428.10">
    <property type="entry name" value="HIT-like"/>
    <property type="match status" value="1"/>
</dbReference>
<protein>
    <submittedName>
        <fullName evidence="1">Uncharacterized protein</fullName>
    </submittedName>
</protein>
<sequence length="65" mass="7381">MLSPMIPVVTFATLLDSVIRHYLVIPVDHIPTVKELQSRDEDYSLVSHMLGVEQTILHKEAPQVE</sequence>
<keyword evidence="2" id="KW-1185">Reference proteome</keyword>
<dbReference type="Pfam" id="PF11969">
    <property type="entry name" value="DcpS_C"/>
    <property type="match status" value="1"/>
</dbReference>
<dbReference type="AlphaFoldDB" id="A0AAV5ICG2"/>
<name>A0AAV5ICG2_9ROSI</name>
<comment type="caution">
    <text evidence="1">The sequence shown here is derived from an EMBL/GenBank/DDBJ whole genome shotgun (WGS) entry which is preliminary data.</text>
</comment>
<reference evidence="1 2" key="1">
    <citation type="journal article" date="2021" name="Commun. Biol.">
        <title>The genome of Shorea leprosula (Dipterocarpaceae) highlights the ecological relevance of drought in aseasonal tropical rainforests.</title>
        <authorList>
            <person name="Ng K.K.S."/>
            <person name="Kobayashi M.J."/>
            <person name="Fawcett J.A."/>
            <person name="Hatakeyama M."/>
            <person name="Paape T."/>
            <person name="Ng C.H."/>
            <person name="Ang C.C."/>
            <person name="Tnah L.H."/>
            <person name="Lee C.T."/>
            <person name="Nishiyama T."/>
            <person name="Sese J."/>
            <person name="O'Brien M.J."/>
            <person name="Copetti D."/>
            <person name="Mohd Noor M.I."/>
            <person name="Ong R.C."/>
            <person name="Putra M."/>
            <person name="Sireger I.Z."/>
            <person name="Indrioko S."/>
            <person name="Kosugi Y."/>
            <person name="Izuno A."/>
            <person name="Isagi Y."/>
            <person name="Lee S.L."/>
            <person name="Shimizu K.K."/>
        </authorList>
    </citation>
    <scope>NUCLEOTIDE SEQUENCE [LARGE SCALE GENOMIC DNA]</scope>
    <source>
        <strain evidence="1">214</strain>
    </source>
</reference>
<dbReference type="Proteomes" id="UP001054252">
    <property type="component" value="Unassembled WGS sequence"/>
</dbReference>
<proteinExistence type="predicted"/>
<dbReference type="SUPFAM" id="SSF54197">
    <property type="entry name" value="HIT-like"/>
    <property type="match status" value="1"/>
</dbReference>